<dbReference type="InterPro" id="IPR023994">
    <property type="entry name" value="NiFe-hyd_HybE"/>
</dbReference>
<dbReference type="Proteomes" id="UP000248886">
    <property type="component" value="Unassembled WGS sequence"/>
</dbReference>
<dbReference type="Gene3D" id="3.30.1460.40">
    <property type="entry name" value="[NiFe]-hydrogenase assembly chaperone, HybE"/>
    <property type="match status" value="1"/>
</dbReference>
<evidence type="ECO:0000313" key="1">
    <source>
        <dbReference type="EMBL" id="PZD79821.1"/>
    </source>
</evidence>
<dbReference type="Pfam" id="PF11939">
    <property type="entry name" value="NiFe-hyd_HybE"/>
    <property type="match status" value="1"/>
</dbReference>
<name>A0A2W1KKE2_ACIFR</name>
<dbReference type="GeneID" id="65282312"/>
<dbReference type="InterPro" id="IPR038530">
    <property type="entry name" value="NiFe-hyd_HybE_sf"/>
</dbReference>
<protein>
    <submittedName>
        <fullName evidence="1">[NiFe]-hydrogenase assembly, chaperone, HybE</fullName>
    </submittedName>
</protein>
<dbReference type="EMBL" id="QKQP01000012">
    <property type="protein sequence ID" value="PZD79821.1"/>
    <property type="molecule type" value="Genomic_DNA"/>
</dbReference>
<dbReference type="AlphaFoldDB" id="A0A2W1KKE2"/>
<gene>
    <name evidence="1" type="ORF">DN052_14910</name>
</gene>
<sequence length="177" mass="20270">MNWQLVADRDNMAQTLEKVFAGWHQRCFANSPNVHPGLSVEIRDLQEVQDWYLAYLLTPIALYRLAMPLRVPDIPLPEGWSAAARVDQPCTGLGPALGLKIPGVLGQGHLQYLPEIGHFLWQPLVQNLRRYPDAAAVFAAWEGVIDHRRKTRASMQEQQRCDRRDFLRRLMPAPREP</sequence>
<reference evidence="1 2" key="1">
    <citation type="submission" date="2018-06" db="EMBL/GenBank/DDBJ databases">
        <title>Draft sequence of Acidithiobacillus ferrooxidans CCM 4253.</title>
        <authorList>
            <person name="Moya-Beltran A."/>
            <person name="Castro M."/>
            <person name="Covarrubias P.C."/>
            <person name="Issotta F."/>
            <person name="Janiczek O."/>
            <person name="Mandl M."/>
            <person name="Kucera J."/>
            <person name="Quatrini R."/>
        </authorList>
    </citation>
    <scope>NUCLEOTIDE SEQUENCE [LARGE SCALE GENOMIC DNA]</scope>
    <source>
        <strain evidence="1 2">CCM 4253</strain>
    </source>
</reference>
<evidence type="ECO:0000313" key="2">
    <source>
        <dbReference type="Proteomes" id="UP000248886"/>
    </source>
</evidence>
<accession>A0A2W1KKE2</accession>
<organism evidence="1 2">
    <name type="scientific">Acidithiobacillus ferrooxidans</name>
    <name type="common">Thiobacillus ferrooxidans</name>
    <dbReference type="NCBI Taxonomy" id="920"/>
    <lineage>
        <taxon>Bacteria</taxon>
        <taxon>Pseudomonadati</taxon>
        <taxon>Pseudomonadota</taxon>
        <taxon>Acidithiobacillia</taxon>
        <taxon>Acidithiobacillales</taxon>
        <taxon>Acidithiobacillaceae</taxon>
        <taxon>Acidithiobacillus</taxon>
    </lineage>
</organism>
<dbReference type="RefSeq" id="WP_012537035.1">
    <property type="nucleotide sequence ID" value="NZ_AP025160.1"/>
</dbReference>
<comment type="caution">
    <text evidence="1">The sequence shown here is derived from an EMBL/GenBank/DDBJ whole genome shotgun (WGS) entry which is preliminary data.</text>
</comment>
<dbReference type="OrthoDB" id="5764886at2"/>
<proteinExistence type="predicted"/>